<sequence length="346" mass="38632">MRQKQLVIHAGSHKTGSSAIQRYLFEHREELAGEGVNYLHRGNANSSLWMLRAFKRDLAQLPAFSHLELDEAGIAQLRTRALRRLGKLAQASDAPLSVLSAESIGSFTLEELQDLCEVTCALYPRVIIHQYFRPMKARMESAYQERLKHGFAALDRKFHFGYNRRIELLDDVFGRDNVQIHKYGSAAFPDGDVVKHFLAVLDIEPSGEIPTREDNAGLSLPAARLLYVYRKFNPNLMPGDRLIVKALAQMPGEPFRFHSSLFETLLATGPNAVTLFERRVGFSITEDISVDDDIGITSEQDMSDVSQHSLAWLQEKAIDRGVTGRRPAPAGTDLEAIAAMVGCLAQ</sequence>
<evidence type="ECO:0008006" key="3">
    <source>
        <dbReference type="Google" id="ProtNLM"/>
    </source>
</evidence>
<dbReference type="Proteomes" id="UP000235005">
    <property type="component" value="Unassembled WGS sequence"/>
</dbReference>
<evidence type="ECO:0000313" key="2">
    <source>
        <dbReference type="Proteomes" id="UP000235005"/>
    </source>
</evidence>
<reference evidence="1 2" key="1">
    <citation type="submission" date="2018-01" db="EMBL/GenBank/DDBJ databases">
        <title>The draft genome sequence of Halioglobus lutimaris HF004.</title>
        <authorList>
            <person name="Du Z.-J."/>
            <person name="Shi M.-J."/>
        </authorList>
    </citation>
    <scope>NUCLEOTIDE SEQUENCE [LARGE SCALE GENOMIC DNA]</scope>
    <source>
        <strain evidence="1 2">HF004</strain>
    </source>
</reference>
<name>A0A2N5WYE6_9GAMM</name>
<organism evidence="1 2">
    <name type="scientific">Pseudohalioglobus lutimaris</name>
    <dbReference type="NCBI Taxonomy" id="1737061"/>
    <lineage>
        <taxon>Bacteria</taxon>
        <taxon>Pseudomonadati</taxon>
        <taxon>Pseudomonadota</taxon>
        <taxon>Gammaproteobacteria</taxon>
        <taxon>Cellvibrionales</taxon>
        <taxon>Halieaceae</taxon>
        <taxon>Pseudohalioglobus</taxon>
    </lineage>
</organism>
<dbReference type="OrthoDB" id="547265at2"/>
<proteinExistence type="predicted"/>
<keyword evidence="2" id="KW-1185">Reference proteome</keyword>
<dbReference type="AlphaFoldDB" id="A0A2N5WYE6"/>
<evidence type="ECO:0000313" key="1">
    <source>
        <dbReference type="EMBL" id="PLW67264.1"/>
    </source>
</evidence>
<gene>
    <name evidence="1" type="ORF">C0039_17640</name>
</gene>
<comment type="caution">
    <text evidence="1">The sequence shown here is derived from an EMBL/GenBank/DDBJ whole genome shotgun (WGS) entry which is preliminary data.</text>
</comment>
<dbReference type="SUPFAM" id="SSF52540">
    <property type="entry name" value="P-loop containing nucleoside triphosphate hydrolases"/>
    <property type="match status" value="1"/>
</dbReference>
<dbReference type="RefSeq" id="WP_101518816.1">
    <property type="nucleotide sequence ID" value="NZ_PKUS01000032.1"/>
</dbReference>
<protein>
    <recommendedName>
        <fullName evidence="3">Sulfotransferase family protein</fullName>
    </recommendedName>
</protein>
<dbReference type="InterPro" id="IPR027417">
    <property type="entry name" value="P-loop_NTPase"/>
</dbReference>
<accession>A0A2N5WYE6</accession>
<dbReference type="EMBL" id="PKUS01000032">
    <property type="protein sequence ID" value="PLW67264.1"/>
    <property type="molecule type" value="Genomic_DNA"/>
</dbReference>